<evidence type="ECO:0000256" key="1">
    <source>
        <dbReference type="ARBA" id="ARBA00004167"/>
    </source>
</evidence>
<dbReference type="InterPro" id="IPR013098">
    <property type="entry name" value="Ig_I-set"/>
</dbReference>
<comment type="caution">
    <text evidence="11">The sequence shown here is derived from an EMBL/GenBank/DDBJ whole genome shotgun (WGS) entry which is preliminary data.</text>
</comment>
<comment type="subcellular location">
    <subcellularLocation>
        <location evidence="1">Membrane</location>
        <topology evidence="1">Single-pass membrane protein</topology>
    </subcellularLocation>
</comment>
<dbReference type="GO" id="GO:0030424">
    <property type="term" value="C:axon"/>
    <property type="evidence" value="ECO:0007669"/>
    <property type="project" value="TreeGrafter"/>
</dbReference>
<dbReference type="GO" id="GO:0070593">
    <property type="term" value="P:dendrite self-avoidance"/>
    <property type="evidence" value="ECO:0007669"/>
    <property type="project" value="TreeGrafter"/>
</dbReference>
<dbReference type="GO" id="GO:0098632">
    <property type="term" value="F:cell-cell adhesion mediator activity"/>
    <property type="evidence" value="ECO:0007669"/>
    <property type="project" value="TreeGrafter"/>
</dbReference>
<dbReference type="GO" id="GO:0007417">
    <property type="term" value="P:central nervous system development"/>
    <property type="evidence" value="ECO:0007669"/>
    <property type="project" value="TreeGrafter"/>
</dbReference>
<evidence type="ECO:0000256" key="2">
    <source>
        <dbReference type="ARBA" id="ARBA00022692"/>
    </source>
</evidence>
<evidence type="ECO:0000259" key="10">
    <source>
        <dbReference type="PROSITE" id="PS50835"/>
    </source>
</evidence>
<dbReference type="EMBL" id="JAWJWE010000036">
    <property type="protein sequence ID" value="KAK6629275.1"/>
    <property type="molecule type" value="Genomic_DNA"/>
</dbReference>
<dbReference type="PROSITE" id="PS50835">
    <property type="entry name" value="IG_LIKE"/>
    <property type="match status" value="4"/>
</dbReference>
<evidence type="ECO:0000256" key="5">
    <source>
        <dbReference type="ARBA" id="ARBA00022889"/>
    </source>
</evidence>
<keyword evidence="2" id="KW-0812">Transmembrane</keyword>
<evidence type="ECO:0000313" key="11">
    <source>
        <dbReference type="EMBL" id="KAK6629275.1"/>
    </source>
</evidence>
<dbReference type="Proteomes" id="UP001372834">
    <property type="component" value="Unassembled WGS sequence"/>
</dbReference>
<keyword evidence="4" id="KW-0677">Repeat</keyword>
<reference evidence="11 12" key="1">
    <citation type="submission" date="2023-10" db="EMBL/GenBank/DDBJ databases">
        <title>Genomes of two closely related lineages of the louse Polyplax serrata with different host specificities.</title>
        <authorList>
            <person name="Martinu J."/>
            <person name="Tarabai H."/>
            <person name="Stefka J."/>
            <person name="Hypsa V."/>
        </authorList>
    </citation>
    <scope>NUCLEOTIDE SEQUENCE [LARGE SCALE GENOMIC DNA]</scope>
    <source>
        <strain evidence="11">HR10_N</strain>
    </source>
</reference>
<evidence type="ECO:0000256" key="8">
    <source>
        <dbReference type="ARBA" id="ARBA00023157"/>
    </source>
</evidence>
<dbReference type="FunFam" id="2.60.40.10:FF:000333">
    <property type="entry name" value="Down syndrome cell adhesion molecule"/>
    <property type="match status" value="2"/>
</dbReference>
<evidence type="ECO:0000256" key="6">
    <source>
        <dbReference type="ARBA" id="ARBA00022989"/>
    </source>
</evidence>
<dbReference type="GO" id="GO:0007411">
    <property type="term" value="P:axon guidance"/>
    <property type="evidence" value="ECO:0007669"/>
    <property type="project" value="TreeGrafter"/>
</dbReference>
<dbReference type="Gene3D" id="2.60.40.10">
    <property type="entry name" value="Immunoglobulins"/>
    <property type="match status" value="4"/>
</dbReference>
<feature type="domain" description="Ig-like" evidence="10">
    <location>
        <begin position="174"/>
        <end position="258"/>
    </location>
</feature>
<feature type="domain" description="Ig-like" evidence="10">
    <location>
        <begin position="267"/>
        <end position="357"/>
    </location>
</feature>
<sequence>MVSLKCSAAGNPTPQIGWTLDGFPLPNNGRFVIGQYMTVHGDVISHVNISQVAVEDGGEYTCTAENRAGKVSHSARLNVYGLPYIRLIPKVTAIAGETLRLKCPVAGYPIEEIHWEQGGKILPTEIRQNVERDGTLVIRSVQKDMDFGVYSCSAKNKQGKSARRSAEIEVIVPPKLSSSPDRTLNAGERASLTCSVIKGDLPMSMAWLKDGRAVDARSVTITQLDQYNSILLIESLSQEHNGNYSCFARNAAAEVSYTTQLFVNVPPIIEPFSFQDGLSEGMRTRTVCGVSQGDPPLTITWLKDGGSLPPHLGANFTTLDAYSSLLSIPSLTSSHSGDYTCVASNPAAELRYTAKLQVKGVKVERKRLRKVTKTADSSPTAFHISQVLGQCQKLNRKNDKSFLVSSIKKEIESKYPHDGSCP</sequence>
<name>A0AAN8P2X3_POLSC</name>
<protein>
    <recommendedName>
        <fullName evidence="10">Ig-like domain-containing protein</fullName>
    </recommendedName>
</protein>
<dbReference type="GO" id="GO:0007156">
    <property type="term" value="P:homophilic cell adhesion via plasma membrane adhesion molecules"/>
    <property type="evidence" value="ECO:0007669"/>
    <property type="project" value="TreeGrafter"/>
</dbReference>
<dbReference type="SMART" id="SM00408">
    <property type="entry name" value="IGc2"/>
    <property type="match status" value="4"/>
</dbReference>
<dbReference type="SUPFAM" id="SSF48726">
    <property type="entry name" value="Immunoglobulin"/>
    <property type="match status" value="4"/>
</dbReference>
<keyword evidence="9" id="KW-0393">Immunoglobulin domain</keyword>
<dbReference type="InterPro" id="IPR003599">
    <property type="entry name" value="Ig_sub"/>
</dbReference>
<evidence type="ECO:0000256" key="7">
    <source>
        <dbReference type="ARBA" id="ARBA00023136"/>
    </source>
</evidence>
<proteinExistence type="predicted"/>
<dbReference type="CDD" id="cd20956">
    <property type="entry name" value="IgI_4_Dscam"/>
    <property type="match status" value="1"/>
</dbReference>
<evidence type="ECO:0000256" key="3">
    <source>
        <dbReference type="ARBA" id="ARBA00022729"/>
    </source>
</evidence>
<dbReference type="AlphaFoldDB" id="A0AAN8P2X3"/>
<dbReference type="InterPro" id="IPR007110">
    <property type="entry name" value="Ig-like_dom"/>
</dbReference>
<dbReference type="PANTHER" id="PTHR10075:SF14">
    <property type="entry name" value="CELL ADHESION MOLECULE DSCAM2-RELATED"/>
    <property type="match status" value="1"/>
</dbReference>
<gene>
    <name evidence="11" type="ORF">RUM43_003092</name>
</gene>
<feature type="domain" description="Ig-like" evidence="10">
    <location>
        <begin position="1"/>
        <end position="78"/>
    </location>
</feature>
<accession>A0AAN8P2X3</accession>
<keyword evidence="8" id="KW-1015">Disulfide bond</keyword>
<keyword evidence="5" id="KW-0130">Cell adhesion</keyword>
<dbReference type="PANTHER" id="PTHR10075">
    <property type="entry name" value="BASIGIN RELATED"/>
    <property type="match status" value="1"/>
</dbReference>
<dbReference type="FunFam" id="2.60.40.10:FF:001035">
    <property type="entry name" value="Down syndrome cell adhesion molecule-like protein Dscam2"/>
    <property type="match status" value="1"/>
</dbReference>
<dbReference type="GO" id="GO:0005886">
    <property type="term" value="C:plasma membrane"/>
    <property type="evidence" value="ECO:0007669"/>
    <property type="project" value="TreeGrafter"/>
</dbReference>
<feature type="domain" description="Ig-like" evidence="10">
    <location>
        <begin position="83"/>
        <end position="169"/>
    </location>
</feature>
<dbReference type="SMART" id="SM00409">
    <property type="entry name" value="IG"/>
    <property type="match status" value="4"/>
</dbReference>
<keyword evidence="7" id="KW-0472">Membrane</keyword>
<dbReference type="InterPro" id="IPR003598">
    <property type="entry name" value="Ig_sub2"/>
</dbReference>
<evidence type="ECO:0000256" key="4">
    <source>
        <dbReference type="ARBA" id="ARBA00022737"/>
    </source>
</evidence>
<organism evidence="11 12">
    <name type="scientific">Polyplax serrata</name>
    <name type="common">Common mouse louse</name>
    <dbReference type="NCBI Taxonomy" id="468196"/>
    <lineage>
        <taxon>Eukaryota</taxon>
        <taxon>Metazoa</taxon>
        <taxon>Ecdysozoa</taxon>
        <taxon>Arthropoda</taxon>
        <taxon>Hexapoda</taxon>
        <taxon>Insecta</taxon>
        <taxon>Pterygota</taxon>
        <taxon>Neoptera</taxon>
        <taxon>Paraneoptera</taxon>
        <taxon>Psocodea</taxon>
        <taxon>Troctomorpha</taxon>
        <taxon>Phthiraptera</taxon>
        <taxon>Anoplura</taxon>
        <taxon>Polyplacidae</taxon>
        <taxon>Polyplax</taxon>
    </lineage>
</organism>
<dbReference type="Pfam" id="PF13927">
    <property type="entry name" value="Ig_3"/>
    <property type="match status" value="3"/>
</dbReference>
<evidence type="ECO:0000256" key="9">
    <source>
        <dbReference type="ARBA" id="ARBA00023319"/>
    </source>
</evidence>
<dbReference type="InterPro" id="IPR036179">
    <property type="entry name" value="Ig-like_dom_sf"/>
</dbReference>
<keyword evidence="6" id="KW-1133">Transmembrane helix</keyword>
<dbReference type="FunFam" id="2.60.40.10:FF:000017">
    <property type="entry name" value="Down syndrome cell adhesion molecule b"/>
    <property type="match status" value="1"/>
</dbReference>
<evidence type="ECO:0000313" key="12">
    <source>
        <dbReference type="Proteomes" id="UP001372834"/>
    </source>
</evidence>
<keyword evidence="3" id="KW-0732">Signal</keyword>
<dbReference type="InterPro" id="IPR013783">
    <property type="entry name" value="Ig-like_fold"/>
</dbReference>
<dbReference type="Pfam" id="PF07679">
    <property type="entry name" value="I-set"/>
    <property type="match status" value="1"/>
</dbReference>